<evidence type="ECO:0000256" key="1">
    <source>
        <dbReference type="SAM" id="MobiDB-lite"/>
    </source>
</evidence>
<name>A0A0N5AD79_9BILA</name>
<keyword evidence="2" id="KW-1185">Reference proteome</keyword>
<dbReference type="Gene3D" id="1.10.490.10">
    <property type="entry name" value="Globins"/>
    <property type="match status" value="1"/>
</dbReference>
<dbReference type="CDD" id="cd01040">
    <property type="entry name" value="Mb-like"/>
    <property type="match status" value="1"/>
</dbReference>
<sequence length="210" mass="24104">MRNYFSSSSSALTKASSISSGGSCRTQNPSLSQQSREIIQFCFDNPHSDIGARICTRTADKRVDFQRFIATLGKDKWHWFTNTLRQFLEDVVQNVENIEKIEELSRKYGERYVSLRPYSFKPDLWVSLADAIITECIILDMATHQPTDTVAAWSQLVSLMFSSVRDGYYAKLRHQRKVTRKTLSEQSDSDAVETQPKSVYGNVRSRKIRT</sequence>
<proteinExistence type="predicted"/>
<feature type="compositionally biased region" description="Low complexity" evidence="1">
    <location>
        <begin position="1"/>
        <end position="20"/>
    </location>
</feature>
<dbReference type="SUPFAM" id="SSF46458">
    <property type="entry name" value="Globin-like"/>
    <property type="match status" value="1"/>
</dbReference>
<dbReference type="AlphaFoldDB" id="A0A0N5AD79"/>
<evidence type="ECO:0000313" key="2">
    <source>
        <dbReference type="Proteomes" id="UP000046393"/>
    </source>
</evidence>
<organism evidence="2 3">
    <name type="scientific">Syphacia muris</name>
    <dbReference type="NCBI Taxonomy" id="451379"/>
    <lineage>
        <taxon>Eukaryota</taxon>
        <taxon>Metazoa</taxon>
        <taxon>Ecdysozoa</taxon>
        <taxon>Nematoda</taxon>
        <taxon>Chromadorea</taxon>
        <taxon>Rhabditida</taxon>
        <taxon>Spirurina</taxon>
        <taxon>Oxyuridomorpha</taxon>
        <taxon>Oxyuroidea</taxon>
        <taxon>Oxyuridae</taxon>
        <taxon>Syphacia</taxon>
    </lineage>
</organism>
<dbReference type="GO" id="GO:0020037">
    <property type="term" value="F:heme binding"/>
    <property type="evidence" value="ECO:0007669"/>
    <property type="project" value="InterPro"/>
</dbReference>
<dbReference type="WBParaSite" id="SMUV_0000211601-mRNA-1">
    <property type="protein sequence ID" value="SMUV_0000211601-mRNA-1"/>
    <property type="gene ID" value="SMUV_0000211601"/>
</dbReference>
<dbReference type="InterPro" id="IPR009050">
    <property type="entry name" value="Globin-like_sf"/>
</dbReference>
<feature type="region of interest" description="Disordered" evidence="1">
    <location>
        <begin position="1"/>
        <end position="29"/>
    </location>
</feature>
<evidence type="ECO:0000313" key="3">
    <source>
        <dbReference type="WBParaSite" id="SMUV_0000211601-mRNA-1"/>
    </source>
</evidence>
<dbReference type="GO" id="GO:0019825">
    <property type="term" value="F:oxygen binding"/>
    <property type="evidence" value="ECO:0007669"/>
    <property type="project" value="InterPro"/>
</dbReference>
<protein>
    <submittedName>
        <fullName evidence="3">GLOBIN domain-containing protein</fullName>
    </submittedName>
</protein>
<dbReference type="STRING" id="451379.A0A0N5AD79"/>
<dbReference type="Proteomes" id="UP000046393">
    <property type="component" value="Unplaced"/>
</dbReference>
<dbReference type="InterPro" id="IPR044399">
    <property type="entry name" value="Mb-like_M"/>
</dbReference>
<accession>A0A0N5AD79</accession>
<dbReference type="InterPro" id="IPR012292">
    <property type="entry name" value="Globin/Proto"/>
</dbReference>
<reference evidence="3" key="1">
    <citation type="submission" date="2017-02" db="UniProtKB">
        <authorList>
            <consortium name="WormBaseParasite"/>
        </authorList>
    </citation>
    <scope>IDENTIFICATION</scope>
</reference>